<evidence type="ECO:0000313" key="3">
    <source>
        <dbReference type="EMBL" id="GGC58168.1"/>
    </source>
</evidence>
<dbReference type="EMBL" id="BMED01000001">
    <property type="protein sequence ID" value="GGC58168.1"/>
    <property type="molecule type" value="Genomic_DNA"/>
</dbReference>
<keyword evidence="1" id="KW-0808">Transferase</keyword>
<name>A0A916U3H4_9BURK</name>
<reference evidence="3" key="2">
    <citation type="submission" date="2020-09" db="EMBL/GenBank/DDBJ databases">
        <authorList>
            <person name="Sun Q."/>
            <person name="Zhou Y."/>
        </authorList>
    </citation>
    <scope>NUCLEOTIDE SEQUENCE</scope>
    <source>
        <strain evidence="3">CGMCC 1.10998</strain>
    </source>
</reference>
<feature type="domain" description="4'-phosphopantetheinyl transferase" evidence="2">
    <location>
        <begin position="111"/>
        <end position="174"/>
    </location>
</feature>
<proteinExistence type="predicted"/>
<dbReference type="InterPro" id="IPR008278">
    <property type="entry name" value="4-PPantetheinyl_Trfase_dom"/>
</dbReference>
<dbReference type="SUPFAM" id="SSF56214">
    <property type="entry name" value="4'-phosphopantetheinyl transferase"/>
    <property type="match status" value="1"/>
</dbReference>
<dbReference type="InterPro" id="IPR037143">
    <property type="entry name" value="4-PPantetheinyl_Trfase_dom_sf"/>
</dbReference>
<gene>
    <name evidence="3" type="ORF">GCM10011396_01250</name>
</gene>
<dbReference type="Gene3D" id="3.90.470.20">
    <property type="entry name" value="4'-phosphopantetheinyl transferase domain"/>
    <property type="match status" value="2"/>
</dbReference>
<keyword evidence="4" id="KW-1185">Reference proteome</keyword>
<evidence type="ECO:0000313" key="4">
    <source>
        <dbReference type="Proteomes" id="UP000637423"/>
    </source>
</evidence>
<comment type="caution">
    <text evidence="3">The sequence shown here is derived from an EMBL/GenBank/DDBJ whole genome shotgun (WGS) entry which is preliminary data.</text>
</comment>
<accession>A0A916U3H4</accession>
<dbReference type="AlphaFoldDB" id="A0A916U3H4"/>
<dbReference type="RefSeq" id="WP_188564069.1">
    <property type="nucleotide sequence ID" value="NZ_BMED01000001.1"/>
</dbReference>
<protein>
    <recommendedName>
        <fullName evidence="2">4'-phosphopantetheinyl transferase domain-containing protein</fullName>
    </recommendedName>
</protein>
<sequence length="204" mass="21430">MDVIPVYAQPAARHAAAAALKQHGLVVVSAETAISDAPGTSKHAERQAARQTIRQSLAEILALSCQLDLHQVQFFSSPGQALRADIPGYRFGLSLSHEPGLSLAAICATGAVGVDIMRVDESLDWEPVAQLYLGAEAAENLGRQPASRQAHAFAQAWTAHEAGLKCLGLAITEWSADLSRALAQCQPTSLLLPDGYVGAVSTAI</sequence>
<evidence type="ECO:0000256" key="1">
    <source>
        <dbReference type="ARBA" id="ARBA00022679"/>
    </source>
</evidence>
<evidence type="ECO:0000259" key="2">
    <source>
        <dbReference type="Pfam" id="PF01648"/>
    </source>
</evidence>
<dbReference type="GO" id="GO:0000287">
    <property type="term" value="F:magnesium ion binding"/>
    <property type="evidence" value="ECO:0007669"/>
    <property type="project" value="InterPro"/>
</dbReference>
<dbReference type="Pfam" id="PF01648">
    <property type="entry name" value="ACPS"/>
    <property type="match status" value="1"/>
</dbReference>
<organism evidence="3 4">
    <name type="scientific">Undibacterium terreum</name>
    <dbReference type="NCBI Taxonomy" id="1224302"/>
    <lineage>
        <taxon>Bacteria</taxon>
        <taxon>Pseudomonadati</taxon>
        <taxon>Pseudomonadota</taxon>
        <taxon>Betaproteobacteria</taxon>
        <taxon>Burkholderiales</taxon>
        <taxon>Oxalobacteraceae</taxon>
        <taxon>Undibacterium</taxon>
    </lineage>
</organism>
<dbReference type="Proteomes" id="UP000637423">
    <property type="component" value="Unassembled WGS sequence"/>
</dbReference>
<reference evidence="3" key="1">
    <citation type="journal article" date="2014" name="Int. J. Syst. Evol. Microbiol.">
        <title>Complete genome sequence of Corynebacterium casei LMG S-19264T (=DSM 44701T), isolated from a smear-ripened cheese.</title>
        <authorList>
            <consortium name="US DOE Joint Genome Institute (JGI-PGF)"/>
            <person name="Walter F."/>
            <person name="Albersmeier A."/>
            <person name="Kalinowski J."/>
            <person name="Ruckert C."/>
        </authorList>
    </citation>
    <scope>NUCLEOTIDE SEQUENCE</scope>
    <source>
        <strain evidence="3">CGMCC 1.10998</strain>
    </source>
</reference>
<dbReference type="GO" id="GO:0008897">
    <property type="term" value="F:holo-[acyl-carrier-protein] synthase activity"/>
    <property type="evidence" value="ECO:0007669"/>
    <property type="project" value="InterPro"/>
</dbReference>